<organism evidence="2 3">
    <name type="scientific">Magnetospirillum gryphiswaldense (strain DSM 6361 / JCM 21280 / NBRC 15271 / MSR-1)</name>
    <dbReference type="NCBI Taxonomy" id="431944"/>
    <lineage>
        <taxon>Bacteria</taxon>
        <taxon>Pseudomonadati</taxon>
        <taxon>Pseudomonadota</taxon>
        <taxon>Alphaproteobacteria</taxon>
        <taxon>Rhodospirillales</taxon>
        <taxon>Rhodospirillaceae</taxon>
        <taxon>Magnetospirillum</taxon>
    </lineage>
</organism>
<feature type="region of interest" description="Disordered" evidence="1">
    <location>
        <begin position="1"/>
        <end position="47"/>
    </location>
</feature>
<proteinExistence type="predicted"/>
<evidence type="ECO:0000313" key="3">
    <source>
        <dbReference type="Proteomes" id="UP000018922"/>
    </source>
</evidence>
<gene>
    <name evidence="2" type="ordered locus">MGMSRv2__2510</name>
</gene>
<dbReference type="AlphaFoldDB" id="V6F2H1"/>
<dbReference type="STRING" id="1430440.MGMSRv2__2510"/>
<keyword evidence="3" id="KW-1185">Reference proteome</keyword>
<dbReference type="HOGENOM" id="CLU_2012480_0_0_5"/>
<dbReference type="KEGG" id="mgy:MGMSRv2__2510"/>
<dbReference type="Proteomes" id="UP000018922">
    <property type="component" value="Chromosome I"/>
</dbReference>
<accession>V6F2H1</accession>
<sequence>MHQPAHGGDDAGRTSPQRPLRIGGNLCLGQQQHLPRRPQSAGEGRDQHRLAALVQDVQHSAFTAVMQAHVTGPRAGGQAPVDGGAEAIVGMQGIAKADQTDHGGSIGVCASLGINDAAGECQY</sequence>
<reference evidence="2 3" key="1">
    <citation type="journal article" date="2014" name="Genome Announc.">
        <title>Complete genome sequence of Magnetospirillum gryphiswaldense MSR-1.</title>
        <authorList>
            <person name="Wang X."/>
            <person name="Wang Q."/>
            <person name="Zhang W."/>
            <person name="Wang Y."/>
            <person name="Li L."/>
            <person name="Wen T."/>
            <person name="Zhang T."/>
            <person name="Zhang Y."/>
            <person name="Xu J."/>
            <person name="Hu J."/>
            <person name="Li S."/>
            <person name="Liu L."/>
            <person name="Liu J."/>
            <person name="Jiang W."/>
            <person name="Tian J."/>
            <person name="Li Y."/>
            <person name="Schuler D."/>
            <person name="Wang L."/>
            <person name="Li J."/>
        </authorList>
    </citation>
    <scope>NUCLEOTIDE SEQUENCE [LARGE SCALE GENOMIC DNA]</scope>
    <source>
        <strain evidence="3">DSM 6361 / JCM 21280 / NBRC 15271 / MSR-1</strain>
    </source>
</reference>
<dbReference type="EMBL" id="HG794546">
    <property type="protein sequence ID" value="CDK99725.1"/>
    <property type="molecule type" value="Genomic_DNA"/>
</dbReference>
<evidence type="ECO:0000256" key="1">
    <source>
        <dbReference type="SAM" id="MobiDB-lite"/>
    </source>
</evidence>
<evidence type="ECO:0000313" key="2">
    <source>
        <dbReference type="EMBL" id="CDK99725.1"/>
    </source>
</evidence>
<protein>
    <submittedName>
        <fullName evidence="2">Uncharacterized protein</fullName>
    </submittedName>
</protein>
<name>V6F2H1_MAGGM</name>